<proteinExistence type="predicted"/>
<dbReference type="EMBL" id="CP002542">
    <property type="protein sequence ID" value="AEA45032.1"/>
    <property type="molecule type" value="Genomic_DNA"/>
</dbReference>
<reference evidence="2" key="2">
    <citation type="submission" date="2011-02" db="EMBL/GenBank/DDBJ databases">
        <title>The complete genome of Fluviicola taffensis DSM 16823.</title>
        <authorList>
            <consortium name="US DOE Joint Genome Institute (JGI-PGF)"/>
            <person name="Lucas S."/>
            <person name="Copeland A."/>
            <person name="Lapidus A."/>
            <person name="Bruce D."/>
            <person name="Goodwin L."/>
            <person name="Pitluck S."/>
            <person name="Kyrpides N."/>
            <person name="Mavromatis K."/>
            <person name="Ivanova N."/>
            <person name="Mikhailova N."/>
            <person name="Pagani I."/>
            <person name="Chertkov O."/>
            <person name="Detter J.C."/>
            <person name="Han C."/>
            <person name="Tapia R."/>
            <person name="Land M."/>
            <person name="Hauser L."/>
            <person name="Markowitz V."/>
            <person name="Cheng J.-F."/>
            <person name="Hugenholtz P."/>
            <person name="Woyke T."/>
            <person name="Wu D."/>
            <person name="Tindall B."/>
            <person name="Pomrenke H.G."/>
            <person name="Brambilla E."/>
            <person name="Klenk H.-P."/>
            <person name="Eisen J.A."/>
        </authorList>
    </citation>
    <scope>NUCLEOTIDE SEQUENCE [LARGE SCALE GENOMIC DNA]</scope>
    <source>
        <strain evidence="2">DSM 16823 / RW262 / RW262</strain>
    </source>
</reference>
<evidence type="ECO:0000313" key="1">
    <source>
        <dbReference type="EMBL" id="AEA45032.1"/>
    </source>
</evidence>
<organism evidence="1 2">
    <name type="scientific">Fluviicola taffensis (strain DSM 16823 / NCIMB 13979 / RW262)</name>
    <dbReference type="NCBI Taxonomy" id="755732"/>
    <lineage>
        <taxon>Bacteria</taxon>
        <taxon>Pseudomonadati</taxon>
        <taxon>Bacteroidota</taxon>
        <taxon>Flavobacteriia</taxon>
        <taxon>Flavobacteriales</taxon>
        <taxon>Crocinitomicaceae</taxon>
        <taxon>Fluviicola</taxon>
    </lineage>
</organism>
<dbReference type="Proteomes" id="UP000007463">
    <property type="component" value="Chromosome"/>
</dbReference>
<dbReference type="KEGG" id="fte:Fluta_3056"/>
<dbReference type="AlphaFoldDB" id="F2IJX3"/>
<dbReference type="HOGENOM" id="CLU_1737856_0_0_10"/>
<evidence type="ECO:0000313" key="2">
    <source>
        <dbReference type="Proteomes" id="UP000007463"/>
    </source>
</evidence>
<reference evidence="1 2" key="1">
    <citation type="journal article" date="2011" name="Stand. Genomic Sci.">
        <title>Complete genome sequence of the gliding freshwater bacterium Fluviicola taffensis type strain (RW262).</title>
        <authorList>
            <person name="Woyke T."/>
            <person name="Chertkov O."/>
            <person name="Lapidus A."/>
            <person name="Nolan M."/>
            <person name="Lucas S."/>
            <person name="Del Rio T.G."/>
            <person name="Tice H."/>
            <person name="Cheng J.F."/>
            <person name="Tapia R."/>
            <person name="Han C."/>
            <person name="Goodwin L."/>
            <person name="Pitluck S."/>
            <person name="Liolios K."/>
            <person name="Pagani I."/>
            <person name="Ivanova N."/>
            <person name="Huntemann M."/>
            <person name="Mavromatis K."/>
            <person name="Mikhailova N."/>
            <person name="Pati A."/>
            <person name="Chen A."/>
            <person name="Palaniappan K."/>
            <person name="Land M."/>
            <person name="Hauser L."/>
            <person name="Brambilla E.M."/>
            <person name="Rohde M."/>
            <person name="Mwirichia R."/>
            <person name="Sikorski J."/>
            <person name="Tindall B.J."/>
            <person name="Goker M."/>
            <person name="Bristow J."/>
            <person name="Eisen J.A."/>
            <person name="Markowitz V."/>
            <person name="Hugenholtz P."/>
            <person name="Klenk H.P."/>
            <person name="Kyrpides N.C."/>
        </authorList>
    </citation>
    <scope>NUCLEOTIDE SEQUENCE [LARGE SCALE GENOMIC DNA]</scope>
    <source>
        <strain evidence="2">DSM 16823 / RW262 / RW262</strain>
    </source>
</reference>
<accession>F2IJX3</accession>
<dbReference type="RefSeq" id="WP_013687799.1">
    <property type="nucleotide sequence ID" value="NC_015321.1"/>
</dbReference>
<keyword evidence="2" id="KW-1185">Reference proteome</keyword>
<protein>
    <submittedName>
        <fullName evidence="1">Uncharacterized protein</fullName>
    </submittedName>
</protein>
<dbReference type="STRING" id="755732.Fluta_3056"/>
<name>F2IJX3_FLUTR</name>
<dbReference type="OrthoDB" id="9851765at2"/>
<gene>
    <name evidence="1" type="ordered locus">Fluta_3056</name>
</gene>
<sequence>MDTNETEKLNETDGAIQTYIVQPVMLPILPASGNSLAETFNIDAVYIVANGQLNVIMSFMIPANVNPSQVSIKQYYSSTEPSSLSFYASYASNLTSEIVQVNCKFRASTTDARGRAISLGSVLSISTMVVCTVGPKTSRGVMTSVRTTEV</sequence>